<feature type="signal peptide" evidence="14">
    <location>
        <begin position="1"/>
        <end position="28"/>
    </location>
</feature>
<reference evidence="15 16" key="1">
    <citation type="submission" date="2022-05" db="EMBL/GenBank/DDBJ databases">
        <title>A multi-omics perspective on studying reproductive biology in Daphnia sinensis.</title>
        <authorList>
            <person name="Jia J."/>
        </authorList>
    </citation>
    <scope>NUCLEOTIDE SEQUENCE [LARGE SCALE GENOMIC DNA]</scope>
    <source>
        <strain evidence="15 16">WSL</strain>
    </source>
</reference>
<dbReference type="GO" id="GO:0048511">
    <property type="term" value="P:rhythmic process"/>
    <property type="evidence" value="ECO:0007669"/>
    <property type="project" value="UniProtKB-KW"/>
</dbReference>
<dbReference type="GO" id="GO:0030431">
    <property type="term" value="P:sleep"/>
    <property type="evidence" value="ECO:0007669"/>
    <property type="project" value="InterPro"/>
</dbReference>
<keyword evidence="6" id="KW-1015">Disulfide bond</keyword>
<keyword evidence="3" id="KW-0472">Membrane</keyword>
<evidence type="ECO:0000256" key="6">
    <source>
        <dbReference type="ARBA" id="ARBA00023157"/>
    </source>
</evidence>
<evidence type="ECO:0000313" key="15">
    <source>
        <dbReference type="EMBL" id="KAI9560129.1"/>
    </source>
</evidence>
<sequence>MRDRNLIGFLSVFFSIALVCLQANSISAEEECINRSGRTILCYDCDSYHNPLCKHINESAPANEQPPFKTCKGCCVKIVEHRYSPKERVRRMCTEQLIVNYFIVDHVCLKEGNKRKGMTCFCEEDFCNSAISTQRHQRRDLFWCLGIAALIQFILEGRAILRWW</sequence>
<dbReference type="CDD" id="cd23595">
    <property type="entry name" value="TFP_LU_ECD_Qvr"/>
    <property type="match status" value="1"/>
</dbReference>
<evidence type="ECO:0000256" key="11">
    <source>
        <dbReference type="ARBA" id="ARBA00044561"/>
    </source>
</evidence>
<comment type="subcellular location">
    <subcellularLocation>
        <location evidence="1">Cell membrane</location>
        <topology evidence="1">Lipid-anchor</topology>
        <topology evidence="1">GPI-anchor</topology>
        <orientation evidence="1">Extracellular side</orientation>
    </subcellularLocation>
    <subcellularLocation>
        <location evidence="9">Membrane raft</location>
        <topology evidence="9">Lipid-anchor</topology>
        <topology evidence="9">GPI-anchor</topology>
        <orientation evidence="9">Extracellular side</orientation>
    </subcellularLocation>
</comment>
<comment type="subunit">
    <text evidence="13">Interacts (via loop 2 of the three-fingered Ly-6 domain) with Sh/shaker; this interaction may stabilize both components of the complex and may be required for targeting or retention of Sh/shaker to neural cell projections. Interacts (via loop 2 of the three-fingered Ly-6 domain) with nAChRalpha3 and potentially other nicotinic acetylcholine receptors; this interaction is required for antagonism of nicotinic acetylcholine receptors.</text>
</comment>
<keyword evidence="4 14" id="KW-0732">Signal</keyword>
<dbReference type="GO" id="GO:0032222">
    <property type="term" value="P:regulation of synaptic transmission, cholinergic"/>
    <property type="evidence" value="ECO:0007669"/>
    <property type="project" value="InterPro"/>
</dbReference>
<evidence type="ECO:0000313" key="16">
    <source>
        <dbReference type="Proteomes" id="UP000820818"/>
    </source>
</evidence>
<dbReference type="GO" id="GO:0005886">
    <property type="term" value="C:plasma membrane"/>
    <property type="evidence" value="ECO:0007669"/>
    <property type="project" value="UniProtKB-SubCell"/>
</dbReference>
<comment type="function">
    <text evidence="12">Bifunctional regulator of neuronal activity in the mushroom body, and possibly other regions of the brain, that acts as a signaling molecule required for homeostatic regulation of sleep under normal conditions and after sleep deprivation. Reduces neuronal excitability by enhancing Sh/shaker K(+) channel activity; possibly by stabilizing Sh/shaker to increase protein levels, accelerating its activation kinetics, slowing C-type inactivation and enhancing recovery from inactivation. Specifically affects the A-type K(+) current. Antagonizes nicotinic acetylcholine receptors (nAChRs) to reduce synaptic transmission, possibly by preventing their localization to the cell surface. Required for regulation of neuromuscular excitability and plasticity at neuromuscular junctions.</text>
</comment>
<evidence type="ECO:0000256" key="1">
    <source>
        <dbReference type="ARBA" id="ARBA00004471"/>
    </source>
</evidence>
<dbReference type="AlphaFoldDB" id="A0AAD5PXM7"/>
<dbReference type="InterPro" id="IPR031424">
    <property type="entry name" value="QVR-like"/>
</dbReference>
<dbReference type="PANTHER" id="PTHR33562">
    <property type="entry name" value="ATILLA, ISOFORM B-RELATED-RELATED"/>
    <property type="match status" value="1"/>
</dbReference>
<evidence type="ECO:0000256" key="14">
    <source>
        <dbReference type="SAM" id="SignalP"/>
    </source>
</evidence>
<accession>A0AAD5PXM7</accession>
<keyword evidence="5" id="KW-0090">Biological rhythms</keyword>
<dbReference type="Pfam" id="PF17064">
    <property type="entry name" value="QVR"/>
    <property type="match status" value="1"/>
</dbReference>
<evidence type="ECO:0000256" key="7">
    <source>
        <dbReference type="ARBA" id="ARBA00023180"/>
    </source>
</evidence>
<evidence type="ECO:0000256" key="3">
    <source>
        <dbReference type="ARBA" id="ARBA00022475"/>
    </source>
</evidence>
<evidence type="ECO:0000256" key="13">
    <source>
        <dbReference type="ARBA" id="ARBA00046769"/>
    </source>
</evidence>
<evidence type="ECO:0000256" key="5">
    <source>
        <dbReference type="ARBA" id="ARBA00023108"/>
    </source>
</evidence>
<dbReference type="PANTHER" id="PTHR33562:SF31">
    <property type="entry name" value="PROTEIN QUIVER"/>
    <property type="match status" value="1"/>
</dbReference>
<dbReference type="EMBL" id="WJBH02000004">
    <property type="protein sequence ID" value="KAI9560129.1"/>
    <property type="molecule type" value="Genomic_DNA"/>
</dbReference>
<keyword evidence="16" id="KW-1185">Reference proteome</keyword>
<dbReference type="Proteomes" id="UP000820818">
    <property type="component" value="Linkage Group LG4"/>
</dbReference>
<organism evidence="15 16">
    <name type="scientific">Daphnia sinensis</name>
    <dbReference type="NCBI Taxonomy" id="1820382"/>
    <lineage>
        <taxon>Eukaryota</taxon>
        <taxon>Metazoa</taxon>
        <taxon>Ecdysozoa</taxon>
        <taxon>Arthropoda</taxon>
        <taxon>Crustacea</taxon>
        <taxon>Branchiopoda</taxon>
        <taxon>Diplostraca</taxon>
        <taxon>Cladocera</taxon>
        <taxon>Anomopoda</taxon>
        <taxon>Daphniidae</taxon>
        <taxon>Daphnia</taxon>
        <taxon>Daphnia similis group</taxon>
    </lineage>
</organism>
<gene>
    <name evidence="15" type="ORF">GHT06_014139</name>
</gene>
<keyword evidence="3" id="KW-1003">Cell membrane</keyword>
<name>A0AAD5PXM7_9CRUS</name>
<protein>
    <recommendedName>
        <fullName evidence="10">UPAR/Ly6 domain-containing protein qvr</fullName>
    </recommendedName>
    <alternativeName>
        <fullName evidence="11">Protein quiver</fullName>
    </alternativeName>
    <alternativeName>
        <fullName evidence="8">Protein sleepless</fullName>
    </alternativeName>
</protein>
<evidence type="ECO:0000256" key="4">
    <source>
        <dbReference type="ARBA" id="ARBA00022729"/>
    </source>
</evidence>
<evidence type="ECO:0000256" key="2">
    <source>
        <dbReference type="ARBA" id="ARBA00010522"/>
    </source>
</evidence>
<dbReference type="GO" id="GO:0045121">
    <property type="term" value="C:membrane raft"/>
    <property type="evidence" value="ECO:0007669"/>
    <property type="project" value="UniProtKB-SubCell"/>
</dbReference>
<evidence type="ECO:0000256" key="9">
    <source>
        <dbReference type="ARBA" id="ARBA00044499"/>
    </source>
</evidence>
<evidence type="ECO:0000256" key="8">
    <source>
        <dbReference type="ARBA" id="ARBA00031037"/>
    </source>
</evidence>
<comment type="similarity">
    <text evidence="2">Belongs to the quiver family.</text>
</comment>
<keyword evidence="7" id="KW-0325">Glycoprotein</keyword>
<comment type="caution">
    <text evidence="15">The sequence shown here is derived from an EMBL/GenBank/DDBJ whole genome shotgun (WGS) entry which is preliminary data.</text>
</comment>
<dbReference type="InterPro" id="IPR050975">
    <property type="entry name" value="Sleep_regulator"/>
</dbReference>
<proteinExistence type="inferred from homology"/>
<evidence type="ECO:0000256" key="10">
    <source>
        <dbReference type="ARBA" id="ARBA00044524"/>
    </source>
</evidence>
<evidence type="ECO:0000256" key="12">
    <source>
        <dbReference type="ARBA" id="ARBA00045788"/>
    </source>
</evidence>
<feature type="chain" id="PRO_5041990983" description="UPAR/Ly6 domain-containing protein qvr" evidence="14">
    <location>
        <begin position="29"/>
        <end position="164"/>
    </location>
</feature>